<dbReference type="Pfam" id="PF00596">
    <property type="entry name" value="Aldolase_II"/>
    <property type="match status" value="1"/>
</dbReference>
<organism evidence="2 3">
    <name type="scientific">candidate division Kazan bacterium RIFCSPLOWO2_01_FULL_48_13</name>
    <dbReference type="NCBI Taxonomy" id="1798539"/>
    <lineage>
        <taxon>Bacteria</taxon>
        <taxon>Bacteria division Kazan-3B-28</taxon>
    </lineage>
</organism>
<dbReference type="SUPFAM" id="SSF53639">
    <property type="entry name" value="AraD/HMP-PK domain-like"/>
    <property type="match status" value="1"/>
</dbReference>
<dbReference type="STRING" id="1798539.A2994_03085"/>
<name>A0A1F4PPC6_UNCK3</name>
<dbReference type="InterPro" id="IPR036409">
    <property type="entry name" value="Aldolase_II/adducin_N_sf"/>
</dbReference>
<feature type="domain" description="Class II aldolase/adducin N-terminal" evidence="1">
    <location>
        <begin position="7"/>
        <end position="206"/>
    </location>
</feature>
<evidence type="ECO:0000313" key="2">
    <source>
        <dbReference type="EMBL" id="OGB85713.1"/>
    </source>
</evidence>
<dbReference type="InterPro" id="IPR001303">
    <property type="entry name" value="Aldolase_II/adducin_N"/>
</dbReference>
<sequence>MKKELRDLIKIAQQFRGRPDLVQGAGGNLSVKLNPTTMLIKASGLRFSELKDQRGFVAVNYAMLRARYAKNRRFDEKQESQFLLRCANSSSGKNAPRPSMEAGFHAFLGRYVLHTHSVYANTLNCSRGGRKIALALCRDLGIDAAALNYYHPGPDLAAAVHQLADERATLPTVIFLGNHGLVISGDTAKEVVALHQKVNTGIKRALKLDKYPLVGIRAGSLGFTSKHLRGVNSAKLKKLVLFPDQAVFCANEIKRHKTGRPTYATKRGEAMVMEEIINAWSYILRSITRHKWSPLILDRSAIQYLTNMEAEKHRKKIAS</sequence>
<dbReference type="Gene3D" id="3.40.225.10">
    <property type="entry name" value="Class II aldolase/adducin N-terminal domain"/>
    <property type="match status" value="1"/>
</dbReference>
<proteinExistence type="predicted"/>
<dbReference type="Proteomes" id="UP000179010">
    <property type="component" value="Unassembled WGS sequence"/>
</dbReference>
<accession>A0A1F4PPC6</accession>
<protein>
    <recommendedName>
        <fullName evidence="1">Class II aldolase/adducin N-terminal domain-containing protein</fullName>
    </recommendedName>
</protein>
<comment type="caution">
    <text evidence="2">The sequence shown here is derived from an EMBL/GenBank/DDBJ whole genome shotgun (WGS) entry which is preliminary data.</text>
</comment>
<dbReference type="SMART" id="SM01007">
    <property type="entry name" value="Aldolase_II"/>
    <property type="match status" value="1"/>
</dbReference>
<evidence type="ECO:0000259" key="1">
    <source>
        <dbReference type="SMART" id="SM01007"/>
    </source>
</evidence>
<gene>
    <name evidence="2" type="ORF">A2994_03085</name>
</gene>
<evidence type="ECO:0000313" key="3">
    <source>
        <dbReference type="Proteomes" id="UP000179010"/>
    </source>
</evidence>
<dbReference type="EMBL" id="METE01000001">
    <property type="protein sequence ID" value="OGB85713.1"/>
    <property type="molecule type" value="Genomic_DNA"/>
</dbReference>
<dbReference type="AlphaFoldDB" id="A0A1F4PPC6"/>
<reference evidence="2 3" key="1">
    <citation type="journal article" date="2016" name="Nat. Commun.">
        <title>Thousands of microbial genomes shed light on interconnected biogeochemical processes in an aquifer system.</title>
        <authorList>
            <person name="Anantharaman K."/>
            <person name="Brown C.T."/>
            <person name="Hug L.A."/>
            <person name="Sharon I."/>
            <person name="Castelle C.J."/>
            <person name="Probst A.J."/>
            <person name="Thomas B.C."/>
            <person name="Singh A."/>
            <person name="Wilkins M.J."/>
            <person name="Karaoz U."/>
            <person name="Brodie E.L."/>
            <person name="Williams K.H."/>
            <person name="Hubbard S.S."/>
            <person name="Banfield J.F."/>
        </authorList>
    </citation>
    <scope>NUCLEOTIDE SEQUENCE [LARGE SCALE GENOMIC DNA]</scope>
</reference>